<keyword evidence="4" id="KW-1185">Reference proteome</keyword>
<accession>A0ABZ2UU80</accession>
<evidence type="ECO:0000256" key="2">
    <source>
        <dbReference type="SAM" id="Phobius"/>
    </source>
</evidence>
<feature type="transmembrane region" description="Helical" evidence="2">
    <location>
        <begin position="27"/>
        <end position="50"/>
    </location>
</feature>
<evidence type="ECO:0000313" key="4">
    <source>
        <dbReference type="Proteomes" id="UP001483337"/>
    </source>
</evidence>
<gene>
    <name evidence="3" type="primary">hpsA</name>
    <name evidence="3" type="ORF">WJM97_01590</name>
</gene>
<sequence length="1445" mass="160200">MSAFTKTITKVIKSIFRRQKKRTSANAGFVLPTVAMVSIAVVLLTLIIIFRSFERAKHASNVRVNQTVINAAAPAIDRGRAKINKLFQDKRISTSLPSDQELDEIFNEYIPEYTFGDETPLQLTANNNTLNSAWKFPVDTDNNGKFDSYTLYAIYYKNPPKNSDNNRYFRARNTVEARTTPMNPSDLTSKCHALFGTNPELIDINGWFKMGSKMKKAIFVYTTTVPITSSESITSGGADSYEIYQGNRSFAALEYHQDRVQIPPNNYAIIYEDDLEITPDQDFNINGKILTNGNLLTAGKSANVRIYQISSPESCFYEAENSKILVAGNLGAGGFTDSADAGTATTIDLFKDKNTNPESEAGYNPNVTANKSVTNAPSDLAYNNLAYAKRINRLVDAQFYSSSGSDPQEVTDAIDSKIEELGSGYTRDLDDIIRRHQLEIYFKRRTRRVPFGEVAFGEEARDTNSGNPLQGSGDTLRPIDKWAYPFGSDGISASGYSQMSLNIAGGSLKPSATEPVDKLQKELASVEQYLGDRTIVGNNLPEKWWDEETEQFFSTNIDDTQDIGSINWDLSQEPTQRTRRTISHTLADIAATERDGDWEYAAAKIPNSEQENLVGGLRVVTGAGIYLPRNNTANDRNFIDASTQIWSDMMPVPQAPVSSTSNPYSMYDSSLNFYLPKMLESDITTPYLKMRATVVYHYKAVNSQRHPRPLACISSFYVPTNSTTAKNISILPDVVGIEKDVNGLSNNGIVYSPPVGSAAGYTDLLNYQASLQYANGRWVNEPLRKALEKGERDRTISEHSAVDAALCALQIMDGNISPVSGSPPIPHGAIKEIAFLDSQQIKANQTSSPDTDLSYDLPLQDRQPLEIRATVIDLNLLRTTSIGSEYLLPKSGIIYATRDDALADMSAGTSASAKSESAVDFKLDPSRRPNAIMIATSDGSATKLFRGDSNSYISGAKGLIFASNLPVYIKGDFNKHTQSEFNSEIASNWGNFYTRSGTNTNFACRPGQPGRVNCNSGDEWRNAVVLSDSITLLSDNFRFGFRDEGDYDWNNNSDDPILLENRPENFKYNAYAPTITENYNSEGIPKLDLDANTRGIQGSSYFHNFVTPIVKQIEAREYLLEVCSVPDIELCNNDPKLWVITNVSYQNYDGQGQNNWRDGGRNIEGQPMSSIKTGSLGYANPPSNGWQDENLPRRIAFQRDIDTGELTTPLQIYGVDNRNKISTFPADGSQLPRTAKNSAGDTYLIPWLKVDENGNWQPVLQIKQPFATPDDSNNNDSISSSSHNNWLQIAKENTFNLIIATGDTPGRPTEDNGGLPNLVRFLENWHDIPLKINGAFMQMKKSAYSTGTYSTSINTQSSDFLYKTTLNNGMSSGHFPPRRTWSYDVGLLLQTPDLFSQKLVTTSNTLPSEYFREIGRDDNWIETLLCAKNSSGGYAIDTDQRPNCN</sequence>
<proteinExistence type="predicted"/>
<dbReference type="EMBL" id="CP150886">
    <property type="protein sequence ID" value="WZB88415.1"/>
    <property type="molecule type" value="Genomic_DNA"/>
</dbReference>
<dbReference type="RefSeq" id="WP_353931323.1">
    <property type="nucleotide sequence ID" value="NZ_CP150886.1"/>
</dbReference>
<keyword evidence="2" id="KW-0472">Membrane</keyword>
<dbReference type="Proteomes" id="UP001483337">
    <property type="component" value="Chromosome"/>
</dbReference>
<protein>
    <submittedName>
        <fullName evidence="3">Hormogonium polysaccharide biosynthesis protein HpsA</fullName>
    </submittedName>
</protein>
<organism evidence="3 4">
    <name type="scientific">Okeanomitos corallinicola TIOX110</name>
    <dbReference type="NCBI Taxonomy" id="3133117"/>
    <lineage>
        <taxon>Bacteria</taxon>
        <taxon>Bacillati</taxon>
        <taxon>Cyanobacteriota</taxon>
        <taxon>Cyanophyceae</taxon>
        <taxon>Nostocales</taxon>
        <taxon>Aphanizomenonaceae</taxon>
        <taxon>Okeanomitos</taxon>
    </lineage>
</organism>
<dbReference type="NCBIfam" id="NF038301">
    <property type="entry name" value="EPS_HpsA"/>
    <property type="match status" value="1"/>
</dbReference>
<name>A0ABZ2UU80_9CYAN</name>
<feature type="region of interest" description="Disordered" evidence="1">
    <location>
        <begin position="1151"/>
        <end position="1190"/>
    </location>
</feature>
<reference evidence="3 4" key="1">
    <citation type="submission" date="2024-04" db="EMBL/GenBank/DDBJ databases">
        <title>Okeanomitos corallinicola gen. &amp; sp. nov. (Nostocales, Cyanobacteria), a new toxic marine heterocyst-forming cyanobacterium from a coral reef.</title>
        <authorList>
            <person name="Li H."/>
            <person name="Li R."/>
            <person name="Kang J."/>
            <person name="Hii K.S."/>
            <person name="Mohamed H.F."/>
            <person name="Xu X."/>
            <person name="Luo Z."/>
        </authorList>
    </citation>
    <scope>NUCLEOTIDE SEQUENCE [LARGE SCALE GENOMIC DNA]</scope>
    <source>
        <strain evidence="3 4">TIOX110</strain>
    </source>
</reference>
<evidence type="ECO:0000313" key="3">
    <source>
        <dbReference type="EMBL" id="WZB88415.1"/>
    </source>
</evidence>
<dbReference type="InterPro" id="IPR049774">
    <property type="entry name" value="EPS_HpsA-like"/>
</dbReference>
<evidence type="ECO:0000256" key="1">
    <source>
        <dbReference type="SAM" id="MobiDB-lite"/>
    </source>
</evidence>
<keyword evidence="2" id="KW-1133">Transmembrane helix</keyword>
<keyword evidence="2" id="KW-0812">Transmembrane</keyword>